<keyword evidence="2" id="KW-1185">Reference proteome</keyword>
<dbReference type="Proteomes" id="UP000029554">
    <property type="component" value="Unassembled WGS sequence"/>
</dbReference>
<reference evidence="1 2" key="1">
    <citation type="submission" date="2014-09" db="EMBL/GenBank/DDBJ databases">
        <title>Whole Genome Shotgun of Flavobacterium aquatile LMG 4008.</title>
        <authorList>
            <person name="Gale A.N."/>
            <person name="Pipes S.E."/>
            <person name="Newman J.D."/>
        </authorList>
    </citation>
    <scope>NUCLEOTIDE SEQUENCE [LARGE SCALE GENOMIC DNA]</scope>
    <source>
        <strain evidence="1 2">LMG 4008</strain>
    </source>
</reference>
<dbReference type="NCBIfam" id="TIGR01200">
    <property type="entry name" value="GLPGLI"/>
    <property type="match status" value="1"/>
</dbReference>
<dbReference type="AlphaFoldDB" id="A0A095SWE1"/>
<protein>
    <recommendedName>
        <fullName evidence="3">GLPGLI family protein</fullName>
    </recommendedName>
</protein>
<dbReference type="RefSeq" id="WP_035124786.1">
    <property type="nucleotide sequence ID" value="NZ_JRHH01000002.1"/>
</dbReference>
<evidence type="ECO:0000313" key="1">
    <source>
        <dbReference type="EMBL" id="KGD68907.1"/>
    </source>
</evidence>
<gene>
    <name evidence="1" type="ORF">LG45_04505</name>
</gene>
<accession>A0A095SWE1</accession>
<proteinExistence type="predicted"/>
<dbReference type="Pfam" id="PF22252">
    <property type="entry name" value="PNGase_F-II_N"/>
    <property type="match status" value="1"/>
</dbReference>
<comment type="caution">
    <text evidence="1">The sequence shown here is derived from an EMBL/GenBank/DDBJ whole genome shotgun (WGS) entry which is preliminary data.</text>
</comment>
<evidence type="ECO:0000313" key="2">
    <source>
        <dbReference type="Proteomes" id="UP000029554"/>
    </source>
</evidence>
<evidence type="ECO:0008006" key="3">
    <source>
        <dbReference type="Google" id="ProtNLM"/>
    </source>
</evidence>
<organism evidence="1 2">
    <name type="scientific">Flavobacterium aquatile LMG 4008 = ATCC 11947</name>
    <dbReference type="NCBI Taxonomy" id="1453498"/>
    <lineage>
        <taxon>Bacteria</taxon>
        <taxon>Pseudomonadati</taxon>
        <taxon>Bacteroidota</taxon>
        <taxon>Flavobacteriia</taxon>
        <taxon>Flavobacteriales</taxon>
        <taxon>Flavobacteriaceae</taxon>
        <taxon>Flavobacterium</taxon>
    </lineage>
</organism>
<dbReference type="EMBL" id="JRHH01000002">
    <property type="protein sequence ID" value="KGD68907.1"/>
    <property type="molecule type" value="Genomic_DNA"/>
</dbReference>
<name>A0A095SWE1_9FLAO</name>
<dbReference type="STRING" id="1453498.LG45_04505"/>
<sequence>MRFLFFLLFFQTLFSQSTIEVVYKSSFNGDFLSKENKDNPNLKTFNNGIENKISTLKFQLLINENKSLFKSIPEMEREGETTGEKMAKIVTGFENKYYTDLKLKKIIIDEVFADKNDKVDLGFDTYKWEFLNETKEINGYKCYLAKTKFAHLDVFAWYCPKLPYSFGPMEFSNLPGLVLELQKGNVIFQVEKITLDSKNKIDFDITKFQTITKEERDIYLKKQRESFGIKYGN</sequence>
<dbReference type="OrthoDB" id="1440774at2"/>
<dbReference type="InterPro" id="IPR005901">
    <property type="entry name" value="GLPGLI"/>
</dbReference>
<dbReference type="eggNOG" id="ENOG502Z8KC">
    <property type="taxonomic scope" value="Bacteria"/>
</dbReference>